<evidence type="ECO:0000313" key="2">
    <source>
        <dbReference type="Proteomes" id="UP000282971"/>
    </source>
</evidence>
<evidence type="ECO:0000313" key="1">
    <source>
        <dbReference type="EMBL" id="RVT90393.1"/>
    </source>
</evidence>
<organism evidence="1 2">
    <name type="scientific">Sphingomonas crocodyli</name>
    <dbReference type="NCBI Taxonomy" id="1979270"/>
    <lineage>
        <taxon>Bacteria</taxon>
        <taxon>Pseudomonadati</taxon>
        <taxon>Pseudomonadota</taxon>
        <taxon>Alphaproteobacteria</taxon>
        <taxon>Sphingomonadales</taxon>
        <taxon>Sphingomonadaceae</taxon>
        <taxon>Sphingomonas</taxon>
    </lineage>
</organism>
<dbReference type="Proteomes" id="UP000282971">
    <property type="component" value="Unassembled WGS sequence"/>
</dbReference>
<sequence>MGISRWPSHVRCALCRTLKEVALSVSHCSMKHPPRYSMFRVTAAVRSGSPYGERINLCL</sequence>
<gene>
    <name evidence="1" type="ORF">EOD43_19205</name>
</gene>
<accession>A0A437LYI1</accession>
<dbReference type="AlphaFoldDB" id="A0A437LYI1"/>
<comment type="caution">
    <text evidence="1">The sequence shown here is derived from an EMBL/GenBank/DDBJ whole genome shotgun (WGS) entry which is preliminary data.</text>
</comment>
<keyword evidence="2" id="KW-1185">Reference proteome</keyword>
<proteinExistence type="predicted"/>
<protein>
    <submittedName>
        <fullName evidence="1">Uncharacterized protein</fullName>
    </submittedName>
</protein>
<name>A0A437LYI1_9SPHN</name>
<dbReference type="NCBIfam" id="TIGR01053">
    <property type="entry name" value="LSD1"/>
    <property type="match status" value="1"/>
</dbReference>
<dbReference type="EMBL" id="SACN01000003">
    <property type="protein sequence ID" value="RVT90393.1"/>
    <property type="molecule type" value="Genomic_DNA"/>
</dbReference>
<reference evidence="1 2" key="1">
    <citation type="submission" date="2019-01" db="EMBL/GenBank/DDBJ databases">
        <authorList>
            <person name="Chen W.-M."/>
        </authorList>
    </citation>
    <scope>NUCLEOTIDE SEQUENCE [LARGE SCALE GENOMIC DNA]</scope>
    <source>
        <strain evidence="1 2">CCP-7</strain>
    </source>
</reference>